<dbReference type="AlphaFoldDB" id="A0A369BI33"/>
<reference evidence="1 2" key="1">
    <citation type="submission" date="2018-07" db="EMBL/GenBank/DDBJ databases">
        <title>Genomic Encyclopedia of Type Strains, Phase IV (KMG-IV): sequencing the most valuable type-strain genomes for metagenomic binning, comparative biology and taxonomic classification.</title>
        <authorList>
            <person name="Goeker M."/>
        </authorList>
    </citation>
    <scope>NUCLEOTIDE SEQUENCE [LARGE SCALE GENOMIC DNA]</scope>
    <source>
        <strain evidence="1 2">DSM 27016</strain>
    </source>
</reference>
<organism evidence="1 2">
    <name type="scientific">Anaerobacterium chartisolvens</name>
    <dbReference type="NCBI Taxonomy" id="1297424"/>
    <lineage>
        <taxon>Bacteria</taxon>
        <taxon>Bacillati</taxon>
        <taxon>Bacillota</taxon>
        <taxon>Clostridia</taxon>
        <taxon>Eubacteriales</taxon>
        <taxon>Oscillospiraceae</taxon>
        <taxon>Anaerobacterium</taxon>
    </lineage>
</organism>
<dbReference type="EMBL" id="QPJT01000003">
    <property type="protein sequence ID" value="RCX19344.1"/>
    <property type="molecule type" value="Genomic_DNA"/>
</dbReference>
<dbReference type="RefSeq" id="WP_114296415.1">
    <property type="nucleotide sequence ID" value="NZ_QPJT01000003.1"/>
</dbReference>
<dbReference type="OrthoDB" id="1809140at2"/>
<evidence type="ECO:0000313" key="1">
    <source>
        <dbReference type="EMBL" id="RCX19344.1"/>
    </source>
</evidence>
<keyword evidence="2" id="KW-1185">Reference proteome</keyword>
<dbReference type="Proteomes" id="UP000253034">
    <property type="component" value="Unassembled WGS sequence"/>
</dbReference>
<protein>
    <submittedName>
        <fullName evidence="1">Uncharacterized protein</fullName>
    </submittedName>
</protein>
<sequence>MVKKTKADIYLAHLERIIAGKKDVEPVEDIETKEILSLARTMLAADFSSDIKIREKLMKRILTEMYEKDKSSLEMLLESEDELDEEALEHVAAGFAGKEKEQKDIINGIMLPGNKKTEL</sequence>
<accession>A0A369BI33</accession>
<gene>
    <name evidence="1" type="ORF">DFR58_10389</name>
</gene>
<comment type="caution">
    <text evidence="1">The sequence shown here is derived from an EMBL/GenBank/DDBJ whole genome shotgun (WGS) entry which is preliminary data.</text>
</comment>
<proteinExistence type="predicted"/>
<name>A0A369BI33_9FIRM</name>
<evidence type="ECO:0000313" key="2">
    <source>
        <dbReference type="Proteomes" id="UP000253034"/>
    </source>
</evidence>